<sequence length="616" mass="69811">MAYSCFTDCKEAAVRCPEMPALNRMPQLPITCPSIETETEAQFSSEHIRVSLQDRGLWDKFGSLGTEMIITKSGRRMFPACKISVTGLNPKVKYLMMMDMVPYDDHKHKWSRNKWEVNGKAEPHLPNRLFIHPESPALGEKWMQYPVSFNKLKLTNNTLNQNGLVILHSMHKYQPRLHIVQATDLYSQQWGPYLRFTFPEAAFIGVTSYQNNEITKLKIDNNPFAKGFRDYGLNSKRDFKVNFKGTLYPQDVLNISFYTFLWSRNKWEVNGKAEPHLPNRLFIHPESPALGEKWMQYPVSFNKLKLTNNTLNQNGLVILHSMHKYQPRLHIVQATDLYSQQWGPYLRFTFPEAAFIGVTSYQNNEITKLKIDNNPFAKGFRDYGLNSKSAGHYEAAKPTHLQCVEEAMSRNSSSFNSEQSLSEASSGGLLHLPQSIGSHRTRMNDPQATVSSFPLVSEPTTEPKKGHHQLSQSAEIHHPHPPKISRVNLAETTLQSLESLCPRPAQTTSCARPLQDILNKIQDRADSTEASPGKLFQNQGIWPSIGKDYPLPAFHQDSNTAVLNPSGFLGYLSMRTGSTGNLPIGMDSRSKPSIAGQEYLYKAPHVDMYSNLYSGN</sequence>
<dbReference type="GO" id="GO:0000981">
    <property type="term" value="F:DNA-binding transcription factor activity, RNA polymerase II-specific"/>
    <property type="evidence" value="ECO:0007669"/>
    <property type="project" value="TreeGrafter"/>
</dbReference>
<evidence type="ECO:0000256" key="7">
    <source>
        <dbReference type="SAM" id="MobiDB-lite"/>
    </source>
</evidence>
<organism evidence="9 10">
    <name type="scientific">Acipenser ruthenus</name>
    <name type="common">Sterlet sturgeon</name>
    <dbReference type="NCBI Taxonomy" id="7906"/>
    <lineage>
        <taxon>Eukaryota</taxon>
        <taxon>Metazoa</taxon>
        <taxon>Chordata</taxon>
        <taxon>Craniata</taxon>
        <taxon>Vertebrata</taxon>
        <taxon>Euteleostomi</taxon>
        <taxon>Actinopterygii</taxon>
        <taxon>Chondrostei</taxon>
        <taxon>Acipenseriformes</taxon>
        <taxon>Acipenseridae</taxon>
        <taxon>Acipenser</taxon>
    </lineage>
</organism>
<dbReference type="Proteomes" id="UP000289886">
    <property type="component" value="Unassembled WGS sequence"/>
</dbReference>
<dbReference type="PROSITE" id="PS01283">
    <property type="entry name" value="TBOX_1"/>
    <property type="match status" value="1"/>
</dbReference>
<keyword evidence="2" id="KW-0805">Transcription regulation</keyword>
<feature type="domain" description="T-box" evidence="8">
    <location>
        <begin position="52"/>
        <end position="230"/>
    </location>
</feature>
<evidence type="ECO:0000256" key="3">
    <source>
        <dbReference type="ARBA" id="ARBA00023125"/>
    </source>
</evidence>
<dbReference type="GO" id="GO:0000785">
    <property type="term" value="C:chromatin"/>
    <property type="evidence" value="ECO:0007669"/>
    <property type="project" value="TreeGrafter"/>
</dbReference>
<dbReference type="FunFam" id="2.60.40.820:FF:000007">
    <property type="entry name" value="T-box transcription factor"/>
    <property type="match status" value="1"/>
</dbReference>
<evidence type="ECO:0000313" key="9">
    <source>
        <dbReference type="EMBL" id="RXM97153.1"/>
    </source>
</evidence>
<evidence type="ECO:0000256" key="2">
    <source>
        <dbReference type="ARBA" id="ARBA00023015"/>
    </source>
</evidence>
<feature type="domain" description="T-box" evidence="8">
    <location>
        <begin position="251"/>
        <end position="382"/>
    </location>
</feature>
<keyword evidence="3 6" id="KW-0238">DNA-binding</keyword>
<dbReference type="SUPFAM" id="SSF49417">
    <property type="entry name" value="p53-like transcription factors"/>
    <property type="match status" value="2"/>
</dbReference>
<dbReference type="InterPro" id="IPR008967">
    <property type="entry name" value="p53-like_TF_DNA-bd_sf"/>
</dbReference>
<evidence type="ECO:0000256" key="4">
    <source>
        <dbReference type="ARBA" id="ARBA00023163"/>
    </source>
</evidence>
<dbReference type="AlphaFoldDB" id="A0A662YMD0"/>
<reference evidence="9 10" key="1">
    <citation type="submission" date="2019-01" db="EMBL/GenBank/DDBJ databases">
        <title>Draft Genome and Complete Hox-Cluster Characterization of the Sterlet Sturgeon (Acipenser ruthenus).</title>
        <authorList>
            <person name="Wei Q."/>
        </authorList>
    </citation>
    <scope>NUCLEOTIDE SEQUENCE [LARGE SCALE GENOMIC DNA]</scope>
    <source>
        <strain evidence="9">WHYD16114868_AA</strain>
        <tissue evidence="9">Blood</tissue>
    </source>
</reference>
<feature type="region of interest" description="Disordered" evidence="7">
    <location>
        <begin position="412"/>
        <end position="446"/>
    </location>
</feature>
<dbReference type="InterPro" id="IPR001699">
    <property type="entry name" value="TF_T-box"/>
</dbReference>
<keyword evidence="4" id="KW-0804">Transcription</keyword>
<dbReference type="GO" id="GO:0005634">
    <property type="term" value="C:nucleus"/>
    <property type="evidence" value="ECO:0007669"/>
    <property type="project" value="UniProtKB-SubCell"/>
</dbReference>
<dbReference type="Pfam" id="PF00907">
    <property type="entry name" value="T-box"/>
    <property type="match status" value="2"/>
</dbReference>
<keyword evidence="5 6" id="KW-0539">Nucleus</keyword>
<dbReference type="SMART" id="SM00425">
    <property type="entry name" value="TBOX"/>
    <property type="match status" value="2"/>
</dbReference>
<dbReference type="Gene3D" id="2.60.40.820">
    <property type="entry name" value="Transcription factor, T-box"/>
    <property type="match status" value="2"/>
</dbReference>
<dbReference type="InterPro" id="IPR018186">
    <property type="entry name" value="TF_T-box_CS"/>
</dbReference>
<comment type="caution">
    <text evidence="9">The sequence shown here is derived from an EMBL/GenBank/DDBJ whole genome shotgun (WGS) entry which is preliminary data.</text>
</comment>
<accession>A0A662YMD0</accession>
<evidence type="ECO:0000256" key="1">
    <source>
        <dbReference type="ARBA" id="ARBA00004123"/>
    </source>
</evidence>
<dbReference type="InterPro" id="IPR046360">
    <property type="entry name" value="T-box_DNA-bd"/>
</dbReference>
<dbReference type="InterPro" id="IPR036960">
    <property type="entry name" value="T-box_sf"/>
</dbReference>
<dbReference type="PANTHER" id="PTHR11267">
    <property type="entry name" value="T-BOX PROTEIN-RELATED"/>
    <property type="match status" value="1"/>
</dbReference>
<protein>
    <submittedName>
        <fullName evidence="9">T-box transcription factor TBX6L</fullName>
    </submittedName>
</protein>
<evidence type="ECO:0000313" key="10">
    <source>
        <dbReference type="Proteomes" id="UP000289886"/>
    </source>
</evidence>
<dbReference type="GO" id="GO:0000978">
    <property type="term" value="F:RNA polymerase II cis-regulatory region sequence-specific DNA binding"/>
    <property type="evidence" value="ECO:0007669"/>
    <property type="project" value="InterPro"/>
</dbReference>
<dbReference type="EMBL" id="SCEB01001234">
    <property type="protein sequence ID" value="RXM97153.1"/>
    <property type="molecule type" value="Genomic_DNA"/>
</dbReference>
<feature type="compositionally biased region" description="Low complexity" evidence="7">
    <location>
        <begin position="412"/>
        <end position="426"/>
    </location>
</feature>
<gene>
    <name evidence="9" type="ORF">EOD39_14787</name>
</gene>
<dbReference type="GO" id="GO:0045893">
    <property type="term" value="P:positive regulation of DNA-templated transcription"/>
    <property type="evidence" value="ECO:0007669"/>
    <property type="project" value="InterPro"/>
</dbReference>
<comment type="subcellular location">
    <subcellularLocation>
        <location evidence="1 6">Nucleus</location>
    </subcellularLocation>
</comment>
<evidence type="ECO:0000259" key="8">
    <source>
        <dbReference type="PROSITE" id="PS50252"/>
    </source>
</evidence>
<keyword evidence="10" id="KW-1185">Reference proteome</keyword>
<dbReference type="PRINTS" id="PR00937">
    <property type="entry name" value="TBOX"/>
</dbReference>
<dbReference type="PROSITE" id="PS01264">
    <property type="entry name" value="TBOX_2"/>
    <property type="match status" value="2"/>
</dbReference>
<name>A0A662YMD0_ACIRT</name>
<dbReference type="PROSITE" id="PS50252">
    <property type="entry name" value="TBOX_3"/>
    <property type="match status" value="2"/>
</dbReference>
<evidence type="ECO:0000256" key="5">
    <source>
        <dbReference type="ARBA" id="ARBA00023242"/>
    </source>
</evidence>
<dbReference type="GO" id="GO:0009653">
    <property type="term" value="P:anatomical structure morphogenesis"/>
    <property type="evidence" value="ECO:0007669"/>
    <property type="project" value="UniProtKB-ARBA"/>
</dbReference>
<comment type="caution">
    <text evidence="6">Lacks conserved residue(s) required for the propagation of feature annotation.</text>
</comment>
<dbReference type="PANTHER" id="PTHR11267:SF198">
    <property type="entry name" value="T-BOX TRANSCRIPTION FACTOR TBX6L"/>
    <property type="match status" value="1"/>
</dbReference>
<dbReference type="GO" id="GO:0001708">
    <property type="term" value="P:cell fate specification"/>
    <property type="evidence" value="ECO:0007669"/>
    <property type="project" value="TreeGrafter"/>
</dbReference>
<evidence type="ECO:0000256" key="6">
    <source>
        <dbReference type="PROSITE-ProRule" id="PRU00201"/>
    </source>
</evidence>
<proteinExistence type="predicted"/>